<dbReference type="RefSeq" id="WP_112149493.1">
    <property type="nucleotide sequence ID" value="NZ_NGJK01000036.1"/>
</dbReference>
<evidence type="ECO:0000313" key="1">
    <source>
        <dbReference type="EMBL" id="RAP03172.1"/>
    </source>
</evidence>
<reference evidence="1 2" key="1">
    <citation type="submission" date="2017-05" db="EMBL/GenBank/DDBJ databases">
        <title>Host range expansion of the Methanosphaera genus to humans and monogastric animals involves recent and extensive reduction in genome content.</title>
        <authorList>
            <person name="Hoedt E.C."/>
            <person name="Volmer J.G."/>
            <person name="Parks D.H."/>
            <person name="Rosewarne C.P."/>
            <person name="Denman S.E."/>
            <person name="Mcsweeney C.S."/>
            <person name="O Cuiv P."/>
            <person name="Hugenholtz P."/>
            <person name="Tyson G.W."/>
            <person name="Morrison M."/>
        </authorList>
    </citation>
    <scope>NUCLEOTIDE SEQUENCE [LARGE SCALE GENOMIC DNA]</scope>
    <source>
        <strain evidence="1 2">PA5</strain>
    </source>
</reference>
<name>A0A328PZ06_9EURY</name>
<evidence type="ECO:0000313" key="2">
    <source>
        <dbReference type="Proteomes" id="UP000248557"/>
    </source>
</evidence>
<dbReference type="AlphaFoldDB" id="A0A328PZ06"/>
<organism evidence="1 2">
    <name type="scientific">Methanosphaera stadtmanae</name>
    <dbReference type="NCBI Taxonomy" id="2317"/>
    <lineage>
        <taxon>Archaea</taxon>
        <taxon>Methanobacteriati</taxon>
        <taxon>Methanobacteriota</taxon>
        <taxon>Methanomada group</taxon>
        <taxon>Methanobacteria</taxon>
        <taxon>Methanobacteriales</taxon>
        <taxon>Methanobacteriaceae</taxon>
        <taxon>Methanosphaera</taxon>
    </lineage>
</organism>
<dbReference type="InterPro" id="IPR013783">
    <property type="entry name" value="Ig-like_fold"/>
</dbReference>
<sequence length="706" mass="78609">MTKKNILHIFLISLLILLSLSIVNATETNTQTKNMETHTITTQESPIQQSTDDIQSQQINNPKIKKTIETTSNQLTETSKNNHSTKNLKSKNSYIINNTNYDDYFDEDGFVLDNTLSHSTVTLTGEFKNKTFYIDTVPFNITGKNALLHDSTINIQLPSIKISNITFNNTNKNSAIVIEKENTIIENCNITYNTTNDVKAIYITGNNSTIINNNIHVGGPSDEIDWYSDPDLARTLSIAITSNNNKVLYNNITTYSTISKIPYGAIESITIQGAIHGDKAENNTVEYNNIITTGHDYVYGINLGQNINNNKINYNNITSHGLAFADSIQIFSAASNIQITYNNISSISQNISDGIAISKDNMVGETRNNTILFNRIEVDGNYSTAMDIGNIKDSQINHNKISITGQNINGIIIINGKNNTIHKNNIKLNSLKNEDVGILLKESTDNQITTNMILTNTTHTITLLGSNNNTIVNNTLISKRKAGDISINTTNTINTLDNNNHFKTRILLNNITTYRDMKVNLTCQVLDETNKTVHGGKVVLKINGKTLKDDNGNIIYLRVENGVAQLSNYTIPENWRKSEYTLTAVYGGYQHYLSNTNNSTITLLKENVTLTYTSQTTFKSNETIKLSVNVTHDNKTVNTGHVIFKINKKTLKDPSGNIIYATVENGIATITYTLPPMSSKIYNLTVVYGDSIYERCELNSKITIVN</sequence>
<proteinExistence type="predicted"/>
<comment type="caution">
    <text evidence="1">The sequence shown here is derived from an EMBL/GenBank/DDBJ whole genome shotgun (WGS) entry which is preliminary data.</text>
</comment>
<dbReference type="EMBL" id="NGJK01000036">
    <property type="protein sequence ID" value="RAP03172.1"/>
    <property type="molecule type" value="Genomic_DNA"/>
</dbReference>
<dbReference type="Gene3D" id="2.60.40.10">
    <property type="entry name" value="Immunoglobulins"/>
    <property type="match status" value="2"/>
</dbReference>
<dbReference type="SMART" id="SM00710">
    <property type="entry name" value="PbH1"/>
    <property type="match status" value="7"/>
</dbReference>
<gene>
    <name evidence="1" type="ORF">CA615_03665</name>
</gene>
<dbReference type="InterPro" id="IPR006626">
    <property type="entry name" value="PbH1"/>
</dbReference>
<dbReference type="Proteomes" id="UP000248557">
    <property type="component" value="Unassembled WGS sequence"/>
</dbReference>
<evidence type="ECO:0008006" key="3">
    <source>
        <dbReference type="Google" id="ProtNLM"/>
    </source>
</evidence>
<accession>A0A328PZ06</accession>
<protein>
    <recommendedName>
        <fullName evidence="3">Member of asn/thr-rich large protein family</fullName>
    </recommendedName>
</protein>